<dbReference type="InterPro" id="IPR000073">
    <property type="entry name" value="AB_hydrolase_1"/>
</dbReference>
<dbReference type="SUPFAM" id="SSF53474">
    <property type="entry name" value="alpha/beta-Hydrolases"/>
    <property type="match status" value="1"/>
</dbReference>
<evidence type="ECO:0000313" key="3">
    <source>
        <dbReference type="Proteomes" id="UP000475545"/>
    </source>
</evidence>
<dbReference type="GO" id="GO:0016787">
    <property type="term" value="F:hydrolase activity"/>
    <property type="evidence" value="ECO:0007669"/>
    <property type="project" value="UniProtKB-KW"/>
</dbReference>
<gene>
    <name evidence="2" type="ORF">GIY30_19390</name>
</gene>
<dbReference type="Pfam" id="PF12697">
    <property type="entry name" value="Abhydrolase_6"/>
    <property type="match status" value="1"/>
</dbReference>
<dbReference type="PRINTS" id="PR00111">
    <property type="entry name" value="ABHYDROLASE"/>
</dbReference>
<evidence type="ECO:0000259" key="1">
    <source>
        <dbReference type="Pfam" id="PF12697"/>
    </source>
</evidence>
<sequence length="310" mass="33277">MTNQMSEALTAADSPVEVIRVPVGSVSLSGLAALHDSPRALVLALHGGGLHAGYFHGGAHEDLSLLTLGHQLGYSVIALDRPGYGTTTDIEDEHVSLSGQVALLVEAIGHLASAYDVGAGIFLVGHSFGGITAITLAAALGDDTRLLGLDVNGVGAKYDDGLRAHLHSSTFGDAELPTEFRSRRSHWGDEEFYPPATFDRSLDLRPHAPVPQVERIDAVRWPERVAHEAARVTVPVHLTFAEQEYNWAVQPDDIDEFAGLFVNSPLVRSDVQAASGHNTSLGWAARPYHLRAFAFAEDAIVYQRLLGARQ</sequence>
<dbReference type="AlphaFoldDB" id="A0A6L7GXY4"/>
<name>A0A6L7GXY4_9ACTN</name>
<keyword evidence="2" id="KW-0378">Hydrolase</keyword>
<evidence type="ECO:0000313" key="2">
    <source>
        <dbReference type="EMBL" id="MXP23508.1"/>
    </source>
</evidence>
<reference evidence="2 3" key="1">
    <citation type="submission" date="2019-11" db="EMBL/GenBank/DDBJ databases">
        <title>Gordonia sp. nov., a novel actinobacterium isolated from mangrove soil in Hainan.</title>
        <authorList>
            <person name="Huang X."/>
            <person name="Xie Y."/>
            <person name="Chu X."/>
            <person name="Xiao K."/>
        </authorList>
    </citation>
    <scope>NUCLEOTIDE SEQUENCE [LARGE SCALE GENOMIC DNA]</scope>
    <source>
        <strain evidence="2 3">HNM0687</strain>
    </source>
</reference>
<dbReference type="EMBL" id="WMBR01000005">
    <property type="protein sequence ID" value="MXP23508.1"/>
    <property type="molecule type" value="Genomic_DNA"/>
</dbReference>
<feature type="domain" description="AB hydrolase-1" evidence="1">
    <location>
        <begin position="42"/>
        <end position="238"/>
    </location>
</feature>
<comment type="caution">
    <text evidence="2">The sequence shown here is derived from an EMBL/GenBank/DDBJ whole genome shotgun (WGS) entry which is preliminary data.</text>
</comment>
<dbReference type="Gene3D" id="3.40.50.1820">
    <property type="entry name" value="alpha/beta hydrolase"/>
    <property type="match status" value="1"/>
</dbReference>
<proteinExistence type="predicted"/>
<protein>
    <submittedName>
        <fullName evidence="2">Alpha/beta fold hydrolase</fullName>
    </submittedName>
</protein>
<organism evidence="2 3">
    <name type="scientific">Gordonia mangrovi</name>
    <dbReference type="NCBI Taxonomy" id="2665643"/>
    <lineage>
        <taxon>Bacteria</taxon>
        <taxon>Bacillati</taxon>
        <taxon>Actinomycetota</taxon>
        <taxon>Actinomycetes</taxon>
        <taxon>Mycobacteriales</taxon>
        <taxon>Gordoniaceae</taxon>
        <taxon>Gordonia</taxon>
    </lineage>
</organism>
<accession>A0A6L7GXY4</accession>
<dbReference type="InterPro" id="IPR029058">
    <property type="entry name" value="AB_hydrolase_fold"/>
</dbReference>
<dbReference type="Proteomes" id="UP000475545">
    <property type="component" value="Unassembled WGS sequence"/>
</dbReference>
<keyword evidence="3" id="KW-1185">Reference proteome</keyword>